<dbReference type="GO" id="GO:0016747">
    <property type="term" value="F:acyltransferase activity, transferring groups other than amino-acyl groups"/>
    <property type="evidence" value="ECO:0007669"/>
    <property type="project" value="InterPro"/>
</dbReference>
<dbReference type="EMBL" id="QGMH01000020">
    <property type="protein sequence ID" value="TVY29250.1"/>
    <property type="molecule type" value="Genomic_DNA"/>
</dbReference>
<protein>
    <recommendedName>
        <fullName evidence="2">N-acetyltransferase domain-containing protein</fullName>
    </recommendedName>
</protein>
<dbReference type="SUPFAM" id="SSF56784">
    <property type="entry name" value="HAD-like"/>
    <property type="match status" value="1"/>
</dbReference>
<dbReference type="GO" id="GO:0016787">
    <property type="term" value="F:hydrolase activity"/>
    <property type="evidence" value="ECO:0007669"/>
    <property type="project" value="UniProtKB-KW"/>
</dbReference>
<dbReference type="Pfam" id="PF00702">
    <property type="entry name" value="Hydrolase"/>
    <property type="match status" value="1"/>
</dbReference>
<accession>A0A8H8R7Z9</accession>
<dbReference type="InterPro" id="IPR023214">
    <property type="entry name" value="HAD_sf"/>
</dbReference>
<dbReference type="RefSeq" id="XP_031008038.1">
    <property type="nucleotide sequence ID" value="XM_031147867.1"/>
</dbReference>
<dbReference type="GeneID" id="41983091"/>
<proteinExistence type="predicted"/>
<evidence type="ECO:0000313" key="4">
    <source>
        <dbReference type="Proteomes" id="UP000431533"/>
    </source>
</evidence>
<organism evidence="3 4">
    <name type="scientific">Lachnellula hyalina</name>
    <dbReference type="NCBI Taxonomy" id="1316788"/>
    <lineage>
        <taxon>Eukaryota</taxon>
        <taxon>Fungi</taxon>
        <taxon>Dikarya</taxon>
        <taxon>Ascomycota</taxon>
        <taxon>Pezizomycotina</taxon>
        <taxon>Leotiomycetes</taxon>
        <taxon>Helotiales</taxon>
        <taxon>Lachnaceae</taxon>
        <taxon>Lachnellula</taxon>
    </lineage>
</organism>
<dbReference type="InterPro" id="IPR016181">
    <property type="entry name" value="Acyl_CoA_acyltransferase"/>
</dbReference>
<dbReference type="Proteomes" id="UP000431533">
    <property type="component" value="Unassembled WGS sequence"/>
</dbReference>
<keyword evidence="4" id="KW-1185">Reference proteome</keyword>
<dbReference type="PROSITE" id="PS51186">
    <property type="entry name" value="GNAT"/>
    <property type="match status" value="1"/>
</dbReference>
<comment type="caution">
    <text evidence="3">The sequence shown here is derived from an EMBL/GenBank/DDBJ whole genome shotgun (WGS) entry which is preliminary data.</text>
</comment>
<gene>
    <name evidence="3" type="ORF">LHYA1_G002893</name>
</gene>
<dbReference type="SUPFAM" id="SSF55729">
    <property type="entry name" value="Acyl-CoA N-acyltransferases (Nat)"/>
    <property type="match status" value="1"/>
</dbReference>
<dbReference type="InterPro" id="IPR000182">
    <property type="entry name" value="GNAT_dom"/>
</dbReference>
<keyword evidence="1" id="KW-0378">Hydrolase</keyword>
<feature type="domain" description="N-acetyltransferase" evidence="2">
    <location>
        <begin position="13"/>
        <end position="186"/>
    </location>
</feature>
<dbReference type="InterPro" id="IPR036412">
    <property type="entry name" value="HAD-like_sf"/>
</dbReference>
<dbReference type="InterPro" id="IPR051540">
    <property type="entry name" value="S-2-haloacid_dehalogenase"/>
</dbReference>
<dbReference type="PANTHER" id="PTHR43316">
    <property type="entry name" value="HYDROLASE, HALOACID DELAHOGENASE-RELATED"/>
    <property type="match status" value="1"/>
</dbReference>
<name>A0A8H8R7Z9_9HELO</name>
<dbReference type="Pfam" id="PF13302">
    <property type="entry name" value="Acetyltransf_3"/>
    <property type="match status" value="1"/>
</dbReference>
<evidence type="ECO:0000313" key="3">
    <source>
        <dbReference type="EMBL" id="TVY29250.1"/>
    </source>
</evidence>
<dbReference type="PANTHER" id="PTHR43316:SF9">
    <property type="entry name" value="ACID DEHALOGENASE, PUTATIVE (AFU_ORTHOLOGUE AFUA_6G14460)-RELATED"/>
    <property type="match status" value="1"/>
</dbReference>
<reference evidence="3 4" key="1">
    <citation type="submission" date="2018-05" db="EMBL/GenBank/DDBJ databases">
        <title>Genome sequencing and assembly of the regulated plant pathogen Lachnellula willkommii and related sister species for the development of diagnostic species identification markers.</title>
        <authorList>
            <person name="Giroux E."/>
            <person name="Bilodeau G."/>
        </authorList>
    </citation>
    <scope>NUCLEOTIDE SEQUENCE [LARGE SCALE GENOMIC DNA]</scope>
    <source>
        <strain evidence="3 4">CBS 185.66</strain>
    </source>
</reference>
<dbReference type="Gene3D" id="3.40.630.30">
    <property type="match status" value="1"/>
</dbReference>
<sequence>MSSLNPNLCTKNLTIRPAVLSDAAPLAAIFANPLNTLHEPRKPSNPTAEEYQGRIAKWEDLRACGQAYFLVITRRPTIETGSPLADGVIGFGGINAISTDAQGKRIADLGVLIDSSEWRKGYGREALQATLDFAFRKVEGVGCEEAYFETLAVNTPFQGLADRMGIAKWKRVKSEGKEVEYRFSKEDWEGIKNGSAKGYLTMVFNPTEYKLLSFDIYGTLIDWESGIFESLLPLLSKLPQNDPHHPDQNASAVNRSFILTEFTNFESAIQTEDPTLTYPKVLATAYERIAAKLQIPFNTTEAKAFGATIGKWPAFPDTVAAMQELGRHYKLVVLSNVDNASFSRTLAGPLKGVNFDGIYTAENIGSYKPDLRNFQYLVEHAKKDFGVEKDEILKVAQSIYHDHRPAKTFGLRPSVWIKRSEDDASMGGKYEEFKDEVQLAAAFSTLGEFAAEVKKGFGEVK</sequence>
<evidence type="ECO:0000259" key="2">
    <source>
        <dbReference type="PROSITE" id="PS51186"/>
    </source>
</evidence>
<dbReference type="OrthoDB" id="444127at2759"/>
<evidence type="ECO:0000256" key="1">
    <source>
        <dbReference type="ARBA" id="ARBA00022801"/>
    </source>
</evidence>
<dbReference type="AlphaFoldDB" id="A0A8H8R7Z9"/>
<dbReference type="Gene3D" id="1.10.150.750">
    <property type="match status" value="1"/>
</dbReference>
<dbReference type="Gene3D" id="3.40.50.1000">
    <property type="entry name" value="HAD superfamily/HAD-like"/>
    <property type="match status" value="1"/>
</dbReference>